<dbReference type="eggNOG" id="KOG0928">
    <property type="taxonomic scope" value="Eukaryota"/>
</dbReference>
<keyword evidence="2" id="KW-1185">Reference proteome</keyword>
<reference evidence="2" key="1">
    <citation type="journal article" date="2013" name="Science">
        <title>The Amborella genome and the evolution of flowering plants.</title>
        <authorList>
            <consortium name="Amborella Genome Project"/>
        </authorList>
    </citation>
    <scope>NUCLEOTIDE SEQUENCE [LARGE SCALE GENOMIC DNA]</scope>
</reference>
<proteinExistence type="predicted"/>
<organism evidence="1 2">
    <name type="scientific">Amborella trichopoda</name>
    <dbReference type="NCBI Taxonomy" id="13333"/>
    <lineage>
        <taxon>Eukaryota</taxon>
        <taxon>Viridiplantae</taxon>
        <taxon>Streptophyta</taxon>
        <taxon>Embryophyta</taxon>
        <taxon>Tracheophyta</taxon>
        <taxon>Spermatophyta</taxon>
        <taxon>Magnoliopsida</taxon>
        <taxon>Amborellales</taxon>
        <taxon>Amborellaceae</taxon>
        <taxon>Amborella</taxon>
    </lineage>
</organism>
<dbReference type="Gramene" id="ERN08651">
    <property type="protein sequence ID" value="ERN08651"/>
    <property type="gene ID" value="AMTR_s00017p00207110"/>
</dbReference>
<sequence>MKLLDLMAASVTPLVAWARAGFSDPGSGSGTGSSASVASGDEGMMLEEIRNHAVSTLCRAIIEADEGLFFSPQACLQCFNTLVFAMVDDLLEKATEKKFMEGTVEMAMEVLVEVFLRLVERMGTVSGFRTFWLGVLRRLDTGMKADVGGGSVREMIPGLLRKMIVDMMEKGILVERDGDELWDITNIQIQWIAPSLKEELFPEDEF</sequence>
<dbReference type="EMBL" id="KI393256">
    <property type="protein sequence ID" value="ERN08651.1"/>
    <property type="molecule type" value="Genomic_DNA"/>
</dbReference>
<protein>
    <submittedName>
        <fullName evidence="1">Uncharacterized protein</fullName>
    </submittedName>
</protein>
<dbReference type="AlphaFoldDB" id="W1PLU5"/>
<dbReference type="HOGENOM" id="CLU_1333540_0_0_1"/>
<name>W1PLU5_AMBTC</name>
<gene>
    <name evidence="1" type="ORF">AMTR_s00017p00207110</name>
</gene>
<dbReference type="STRING" id="13333.W1PLU5"/>
<dbReference type="Proteomes" id="UP000017836">
    <property type="component" value="Unassembled WGS sequence"/>
</dbReference>
<evidence type="ECO:0000313" key="1">
    <source>
        <dbReference type="EMBL" id="ERN08651.1"/>
    </source>
</evidence>
<accession>W1PLU5</accession>
<evidence type="ECO:0000313" key="2">
    <source>
        <dbReference type="Proteomes" id="UP000017836"/>
    </source>
</evidence>